<dbReference type="EMBL" id="MN740810">
    <property type="protein sequence ID" value="QHU12875.1"/>
    <property type="molecule type" value="Genomic_DNA"/>
</dbReference>
<proteinExistence type="predicted"/>
<sequence length="160" mass="17854">MGGVQSTLCVDLTKLPTGVWEQLRTEEFTVQRSPKNPEAGQVCGPCPGGATEEDGWRIQCEPHSSCCSGYKAAYGPTDGLYGDAVATKYAKGQGDVWRIFMNNGWTETRAHACGWRPCDPSRRTFWPTRCKTPLEKEAWWTWFDSQLESLPLANHPSTTH</sequence>
<evidence type="ECO:0000313" key="1">
    <source>
        <dbReference type="EMBL" id="QHU12875.1"/>
    </source>
</evidence>
<accession>A0A6C0K488</accession>
<organism evidence="1">
    <name type="scientific">viral metagenome</name>
    <dbReference type="NCBI Taxonomy" id="1070528"/>
    <lineage>
        <taxon>unclassified sequences</taxon>
        <taxon>metagenomes</taxon>
        <taxon>organismal metagenomes</taxon>
    </lineage>
</organism>
<protein>
    <submittedName>
        <fullName evidence="1">Uncharacterized protein</fullName>
    </submittedName>
</protein>
<reference evidence="1" key="1">
    <citation type="journal article" date="2020" name="Nature">
        <title>Giant virus diversity and host interactions through global metagenomics.</title>
        <authorList>
            <person name="Schulz F."/>
            <person name="Roux S."/>
            <person name="Paez-Espino D."/>
            <person name="Jungbluth S."/>
            <person name="Walsh D.A."/>
            <person name="Denef V.J."/>
            <person name="McMahon K.D."/>
            <person name="Konstantinidis K.T."/>
            <person name="Eloe-Fadrosh E.A."/>
            <person name="Kyrpides N.C."/>
            <person name="Woyke T."/>
        </authorList>
    </citation>
    <scope>NUCLEOTIDE SEQUENCE</scope>
    <source>
        <strain evidence="1">GVMAG-S-1101172-89</strain>
    </source>
</reference>
<name>A0A6C0K488_9ZZZZ</name>
<dbReference type="AlphaFoldDB" id="A0A6C0K488"/>